<protein>
    <recommendedName>
        <fullName evidence="15">N-acetyltransferase domain-containing protein</fullName>
    </recommendedName>
</protein>
<feature type="compositionally biased region" description="Basic and acidic residues" evidence="10">
    <location>
        <begin position="633"/>
        <end position="642"/>
    </location>
</feature>
<feature type="compositionally biased region" description="Basic and acidic residues" evidence="10">
    <location>
        <begin position="281"/>
        <end position="291"/>
    </location>
</feature>
<comment type="subcellular location">
    <subcellularLocation>
        <location evidence="1">Nucleus</location>
    </subcellularLocation>
</comment>
<feature type="compositionally biased region" description="Low complexity" evidence="10">
    <location>
        <begin position="25"/>
        <end position="45"/>
    </location>
</feature>
<evidence type="ECO:0000259" key="12">
    <source>
        <dbReference type="Pfam" id="PF13880"/>
    </source>
</evidence>
<dbReference type="GO" id="GO:0061733">
    <property type="term" value="F:protein-lysine-acetyltransferase activity"/>
    <property type="evidence" value="ECO:0007669"/>
    <property type="project" value="TreeGrafter"/>
</dbReference>
<feature type="compositionally biased region" description="Gly residues" evidence="10">
    <location>
        <begin position="618"/>
        <end position="632"/>
    </location>
</feature>
<evidence type="ECO:0000256" key="4">
    <source>
        <dbReference type="ARBA" id="ARBA00022723"/>
    </source>
</evidence>
<keyword evidence="14" id="KW-1185">Reference proteome</keyword>
<organism evidence="13 14">
    <name type="scientific">Ectocarpus siliculosus</name>
    <name type="common">Brown alga</name>
    <name type="synonym">Conferva siliculosa</name>
    <dbReference type="NCBI Taxonomy" id="2880"/>
    <lineage>
        <taxon>Eukaryota</taxon>
        <taxon>Sar</taxon>
        <taxon>Stramenopiles</taxon>
        <taxon>Ochrophyta</taxon>
        <taxon>PX clade</taxon>
        <taxon>Phaeophyceae</taxon>
        <taxon>Ectocarpales</taxon>
        <taxon>Ectocarpaceae</taxon>
        <taxon>Ectocarpus</taxon>
    </lineage>
</organism>
<keyword evidence="8" id="KW-0131">Cell cycle</keyword>
<feature type="compositionally biased region" description="Low complexity" evidence="10">
    <location>
        <begin position="744"/>
        <end position="761"/>
    </location>
</feature>
<feature type="compositionally biased region" description="Basic and acidic residues" evidence="10">
    <location>
        <begin position="657"/>
        <end position="672"/>
    </location>
</feature>
<evidence type="ECO:0000256" key="5">
    <source>
        <dbReference type="ARBA" id="ARBA00022771"/>
    </source>
</evidence>
<comment type="similarity">
    <text evidence="2">Belongs to the acetyltransferase family. ECO subfamily.</text>
</comment>
<evidence type="ECO:0000313" key="13">
    <source>
        <dbReference type="EMBL" id="CBJ31471.1"/>
    </source>
</evidence>
<feature type="region of interest" description="Disordered" evidence="10">
    <location>
        <begin position="418"/>
        <end position="439"/>
    </location>
</feature>
<dbReference type="GO" id="GO:0007064">
    <property type="term" value="P:mitotic sister chromatid cohesion"/>
    <property type="evidence" value="ECO:0007669"/>
    <property type="project" value="TreeGrafter"/>
</dbReference>
<evidence type="ECO:0000259" key="11">
    <source>
        <dbReference type="Pfam" id="PF13878"/>
    </source>
</evidence>
<feature type="region of interest" description="Disordered" evidence="10">
    <location>
        <begin position="573"/>
        <end position="781"/>
    </location>
</feature>
<dbReference type="InParanoid" id="D7FTU4"/>
<sequence length="861" mass="86725">MKTYSRRNSKPIARSARSGVGNQGSSGDTSSSGLTPSTPSSTPSGKLWGAGDPLSVGRKRRRPGTVKSTPTASSTNKKRSSGGREGGVSLAGKGKEQTFLDFGQRSLGERALCPRCNLLYVRGSADDEERHAALCAKAARGIDFAGWKQERVKEAFADDGGRVVEVREGDPAPHLAKLREVERLMDADMGFAPGARDDAISLGSGIDTARRAVVLPEPRPKKTELAAAVGSGFKPSVVAPPPLTRHFSRIGEVASSTAAAAASTGLAQRPARSFVAGIISGEHDPRPRQEEEQQAPRSAEGGRCCVSSSKEGGGGSSPARRPPGMKAAPPQEDTGSGASAGPCRPPSPLDGSSGIGGGEAGFVAEEEAVVTGNKRGNSDGGGGGSTAVAATAGCAAAATAGVSPSAAAAAAAAAAARSSLKRKKLRRGDTEGAPTTTLESFWRPNDFQDLRAWTAGKAASAEAAGRVGPVGDREARASCTSEAEGASEEKTMFPAVVGGRYSCGGGGGEGVRVAGDGPESAAGGGEGGGEGGGLRLPPPPPPPPPSVAGAPAAAAGAAEMKQVFVRISPWSRPPVVRAPAAGPARGGGAGPTPLAAESTTTAGTAVPSPRPKIEAAAGGDGLLGDSSGGGAAEGRDAGDRCHPSPRGAATGGGGGDGRTRHEADRHSGEARHPAHVPLSLGGAGTGGAGGPAEYGRGSESDHGTTGEDNVEGFSALGNGAGGGQEGESSRPPSPPDRRRRRRGPGSSPSWSGGSVDSEVSSPSPPPEEEEEEDDALPSPLPTTVLTCEDKETKAVVGILQVWVHERSRRQGVATRLVDTVREKMVYGISLRREEVAFSQPTREGQAFATRYTGGKGRLLVY</sequence>
<dbReference type="PANTHER" id="PTHR45884:SF2">
    <property type="entry name" value="N-ACETYLTRANSFERASE ECO"/>
    <property type="match status" value="1"/>
</dbReference>
<dbReference type="PANTHER" id="PTHR45884">
    <property type="entry name" value="N-ACETYLTRANSFERASE ECO"/>
    <property type="match status" value="1"/>
</dbReference>
<feature type="domain" description="N-acetyltransferase ESCO acetyl-transferase" evidence="12">
    <location>
        <begin position="793"/>
        <end position="861"/>
    </location>
</feature>
<dbReference type="GO" id="GO:0005634">
    <property type="term" value="C:nucleus"/>
    <property type="evidence" value="ECO:0007669"/>
    <property type="project" value="UniProtKB-SubCell"/>
</dbReference>
<evidence type="ECO:0000256" key="1">
    <source>
        <dbReference type="ARBA" id="ARBA00004123"/>
    </source>
</evidence>
<feature type="region of interest" description="Disordered" evidence="10">
    <location>
        <begin position="281"/>
        <end position="388"/>
    </location>
</feature>
<feature type="compositionally biased region" description="Low complexity" evidence="10">
    <location>
        <begin position="573"/>
        <end position="583"/>
    </location>
</feature>
<reference evidence="13 14" key="1">
    <citation type="journal article" date="2010" name="Nature">
        <title>The Ectocarpus genome and the independent evolution of multicellularity in brown algae.</title>
        <authorList>
            <person name="Cock J.M."/>
            <person name="Sterck L."/>
            <person name="Rouze P."/>
            <person name="Scornet D."/>
            <person name="Allen A.E."/>
            <person name="Amoutzias G."/>
            <person name="Anthouard V."/>
            <person name="Artiguenave F."/>
            <person name="Aury J.M."/>
            <person name="Badger J.H."/>
            <person name="Beszteri B."/>
            <person name="Billiau K."/>
            <person name="Bonnet E."/>
            <person name="Bothwell J.H."/>
            <person name="Bowler C."/>
            <person name="Boyen C."/>
            <person name="Brownlee C."/>
            <person name="Carrano C.J."/>
            <person name="Charrier B."/>
            <person name="Cho G.Y."/>
            <person name="Coelho S.M."/>
            <person name="Collen J."/>
            <person name="Corre E."/>
            <person name="Da Silva C."/>
            <person name="Delage L."/>
            <person name="Delaroque N."/>
            <person name="Dittami S.M."/>
            <person name="Doulbeau S."/>
            <person name="Elias M."/>
            <person name="Farnham G."/>
            <person name="Gachon C.M."/>
            <person name="Gschloessl B."/>
            <person name="Heesch S."/>
            <person name="Jabbari K."/>
            <person name="Jubin C."/>
            <person name="Kawai H."/>
            <person name="Kimura K."/>
            <person name="Kloareg B."/>
            <person name="Kupper F.C."/>
            <person name="Lang D."/>
            <person name="Le Bail A."/>
            <person name="Leblanc C."/>
            <person name="Lerouge P."/>
            <person name="Lohr M."/>
            <person name="Lopez P.J."/>
            <person name="Martens C."/>
            <person name="Maumus F."/>
            <person name="Michel G."/>
            <person name="Miranda-Saavedra D."/>
            <person name="Morales J."/>
            <person name="Moreau H."/>
            <person name="Motomura T."/>
            <person name="Nagasato C."/>
            <person name="Napoli C.A."/>
            <person name="Nelson D.R."/>
            <person name="Nyvall-Collen P."/>
            <person name="Peters A.F."/>
            <person name="Pommier C."/>
            <person name="Potin P."/>
            <person name="Poulain J."/>
            <person name="Quesneville H."/>
            <person name="Read B."/>
            <person name="Rensing S.A."/>
            <person name="Ritter A."/>
            <person name="Rousvoal S."/>
            <person name="Samanta M."/>
            <person name="Samson G."/>
            <person name="Schroeder D.C."/>
            <person name="Segurens B."/>
            <person name="Strittmatter M."/>
            <person name="Tonon T."/>
            <person name="Tregear J.W."/>
            <person name="Valentin K."/>
            <person name="von Dassow P."/>
            <person name="Yamagishi T."/>
            <person name="Van de Peer Y."/>
            <person name="Wincker P."/>
        </authorList>
    </citation>
    <scope>NUCLEOTIDE SEQUENCE [LARGE SCALE GENOMIC DNA]</scope>
    <source>
        <strain evidence="14">Ec32 / CCAP1310/4</strain>
    </source>
</reference>
<dbReference type="InterPro" id="IPR028005">
    <property type="entry name" value="AcTrfase_ESCO_Znf_dom"/>
</dbReference>
<feature type="region of interest" description="Disordered" evidence="10">
    <location>
        <begin position="1"/>
        <end position="92"/>
    </location>
</feature>
<feature type="compositionally biased region" description="Low complexity" evidence="10">
    <location>
        <begin position="511"/>
        <end position="521"/>
    </location>
</feature>
<dbReference type="EMBL" id="FN648439">
    <property type="protein sequence ID" value="CBJ31471.1"/>
    <property type="molecule type" value="Genomic_DNA"/>
</dbReference>
<feature type="compositionally biased region" description="Pro residues" evidence="10">
    <location>
        <begin position="536"/>
        <end position="546"/>
    </location>
</feature>
<feature type="compositionally biased region" description="Gly residues" evidence="10">
    <location>
        <begin position="522"/>
        <end position="534"/>
    </location>
</feature>
<dbReference type="EMBL" id="FN649730">
    <property type="protein sequence ID" value="CBJ31471.1"/>
    <property type="molecule type" value="Genomic_DNA"/>
</dbReference>
<evidence type="ECO:0000256" key="6">
    <source>
        <dbReference type="ARBA" id="ARBA00022833"/>
    </source>
</evidence>
<dbReference type="Pfam" id="PF13880">
    <property type="entry name" value="Acetyltransf_13"/>
    <property type="match status" value="1"/>
</dbReference>
<proteinExistence type="inferred from homology"/>
<dbReference type="STRING" id="2880.D7FTU4"/>
<keyword evidence="4" id="KW-0479">Metal-binding</keyword>
<dbReference type="InterPro" id="IPR028009">
    <property type="entry name" value="ESCO_Acetyltransf_dom"/>
</dbReference>
<dbReference type="Pfam" id="PF13878">
    <property type="entry name" value="zf-C2H2_3"/>
    <property type="match status" value="1"/>
</dbReference>
<evidence type="ECO:0000256" key="2">
    <source>
        <dbReference type="ARBA" id="ARBA00005816"/>
    </source>
</evidence>
<dbReference type="eggNOG" id="KOG3014">
    <property type="taxonomic scope" value="Eukaryota"/>
</dbReference>
<keyword evidence="9" id="KW-0012">Acyltransferase</keyword>
<feature type="domain" description="N-acetyltransferase ESCO zinc-finger" evidence="11">
    <location>
        <begin position="97"/>
        <end position="136"/>
    </location>
</feature>
<dbReference type="OrthoDB" id="428854at2759"/>
<keyword evidence="7" id="KW-0539">Nucleus</keyword>
<gene>
    <name evidence="13" type="ORF">Esi_0257_0033</name>
</gene>
<evidence type="ECO:0000256" key="9">
    <source>
        <dbReference type="ARBA" id="ARBA00023315"/>
    </source>
</evidence>
<keyword evidence="6" id="KW-0862">Zinc</keyword>
<dbReference type="AlphaFoldDB" id="D7FTU4"/>
<keyword evidence="5" id="KW-0863">Zinc-finger</keyword>
<evidence type="ECO:0000256" key="3">
    <source>
        <dbReference type="ARBA" id="ARBA00022679"/>
    </source>
</evidence>
<keyword evidence="3" id="KW-0808">Transferase</keyword>
<dbReference type="Proteomes" id="UP000002630">
    <property type="component" value="Linkage Group LG05"/>
</dbReference>
<evidence type="ECO:0000256" key="10">
    <source>
        <dbReference type="SAM" id="MobiDB-lite"/>
    </source>
</evidence>
<evidence type="ECO:0000256" key="8">
    <source>
        <dbReference type="ARBA" id="ARBA00023306"/>
    </source>
</evidence>
<name>D7FTU4_ECTSI</name>
<feature type="region of interest" description="Disordered" evidence="10">
    <location>
        <begin position="505"/>
        <end position="554"/>
    </location>
</feature>
<accession>D7FTU4</accession>
<feature type="compositionally biased region" description="Gly residues" evidence="10">
    <location>
        <begin position="681"/>
        <end position="692"/>
    </location>
</feature>
<feature type="compositionally biased region" description="Polar residues" evidence="10">
    <location>
        <begin position="66"/>
        <end position="75"/>
    </location>
</feature>
<evidence type="ECO:0000313" key="14">
    <source>
        <dbReference type="Proteomes" id="UP000002630"/>
    </source>
</evidence>
<dbReference type="GO" id="GO:0008270">
    <property type="term" value="F:zinc ion binding"/>
    <property type="evidence" value="ECO:0007669"/>
    <property type="project" value="UniProtKB-KW"/>
</dbReference>
<dbReference type="GO" id="GO:0000785">
    <property type="term" value="C:chromatin"/>
    <property type="evidence" value="ECO:0007669"/>
    <property type="project" value="TreeGrafter"/>
</dbReference>
<evidence type="ECO:0000256" key="7">
    <source>
        <dbReference type="ARBA" id="ARBA00023242"/>
    </source>
</evidence>
<dbReference type="OMA" id="WEALPWE"/>
<feature type="compositionally biased region" description="Basic and acidic residues" evidence="10">
    <location>
        <begin position="696"/>
        <end position="705"/>
    </location>
</feature>
<feature type="compositionally biased region" description="Acidic residues" evidence="10">
    <location>
        <begin position="766"/>
        <end position="775"/>
    </location>
</feature>
<evidence type="ECO:0008006" key="15">
    <source>
        <dbReference type="Google" id="ProtNLM"/>
    </source>
</evidence>
<feature type="region of interest" description="Disordered" evidence="10">
    <location>
        <begin position="456"/>
        <end position="491"/>
    </location>
</feature>